<dbReference type="AlphaFoldDB" id="X0VW87"/>
<accession>X0VW87</accession>
<gene>
    <name evidence="1" type="ORF">S01H1_58828</name>
</gene>
<dbReference type="EMBL" id="BARS01038445">
    <property type="protein sequence ID" value="GAG22679.1"/>
    <property type="molecule type" value="Genomic_DNA"/>
</dbReference>
<evidence type="ECO:0000313" key="1">
    <source>
        <dbReference type="EMBL" id="GAG22679.1"/>
    </source>
</evidence>
<feature type="non-terminal residue" evidence="1">
    <location>
        <position position="37"/>
    </location>
</feature>
<comment type="caution">
    <text evidence="1">The sequence shown here is derived from an EMBL/GenBank/DDBJ whole genome shotgun (WGS) entry which is preliminary data.</text>
</comment>
<reference evidence="1" key="1">
    <citation type="journal article" date="2014" name="Front. Microbiol.">
        <title>High frequency of phylogenetically diverse reductive dehalogenase-homologous genes in deep subseafloor sedimentary metagenomes.</title>
        <authorList>
            <person name="Kawai M."/>
            <person name="Futagami T."/>
            <person name="Toyoda A."/>
            <person name="Takaki Y."/>
            <person name="Nishi S."/>
            <person name="Hori S."/>
            <person name="Arai W."/>
            <person name="Tsubouchi T."/>
            <person name="Morono Y."/>
            <person name="Uchiyama I."/>
            <person name="Ito T."/>
            <person name="Fujiyama A."/>
            <person name="Inagaki F."/>
            <person name="Takami H."/>
        </authorList>
    </citation>
    <scope>NUCLEOTIDE SEQUENCE</scope>
    <source>
        <strain evidence="1">Expedition CK06-06</strain>
    </source>
</reference>
<dbReference type="Gene3D" id="3.40.50.10320">
    <property type="entry name" value="LmbE-like"/>
    <property type="match status" value="1"/>
</dbReference>
<name>X0VW87_9ZZZZ</name>
<protein>
    <recommendedName>
        <fullName evidence="2">LmbE family protein</fullName>
    </recommendedName>
</protein>
<dbReference type="InterPro" id="IPR024078">
    <property type="entry name" value="LmbE-like_dom_sf"/>
</dbReference>
<organism evidence="1">
    <name type="scientific">marine sediment metagenome</name>
    <dbReference type="NCBI Taxonomy" id="412755"/>
    <lineage>
        <taxon>unclassified sequences</taxon>
        <taxon>metagenomes</taxon>
        <taxon>ecological metagenomes</taxon>
    </lineage>
</organism>
<proteinExistence type="predicted"/>
<evidence type="ECO:0008006" key="2">
    <source>
        <dbReference type="Google" id="ProtNLM"/>
    </source>
</evidence>
<dbReference type="SUPFAM" id="SSF102588">
    <property type="entry name" value="LmbE-like"/>
    <property type="match status" value="1"/>
</dbReference>
<sequence>MKTTAPQPTIVFVTSHPDDVSFSMAGTAALLKDRYRL</sequence>